<comment type="similarity">
    <text evidence="3">Belongs to the Nudix hydrolase family. NudC subfamily.</text>
</comment>
<evidence type="ECO:0000256" key="2">
    <source>
        <dbReference type="ARBA" id="ARBA00001947"/>
    </source>
</evidence>
<dbReference type="Pfam" id="PF00293">
    <property type="entry name" value="NUDIX"/>
    <property type="match status" value="1"/>
</dbReference>
<dbReference type="PANTHER" id="PTHR42904">
    <property type="entry name" value="NUDIX HYDROLASE, NUDC SUBFAMILY"/>
    <property type="match status" value="1"/>
</dbReference>
<keyword evidence="7" id="KW-0460">Magnesium</keyword>
<dbReference type="Gene3D" id="3.90.79.10">
    <property type="entry name" value="Nucleoside Triphosphate Pyrophosphohydrolase"/>
    <property type="match status" value="1"/>
</dbReference>
<evidence type="ECO:0000256" key="4">
    <source>
        <dbReference type="ARBA" id="ARBA00012381"/>
    </source>
</evidence>
<dbReference type="GO" id="GO:0019677">
    <property type="term" value="P:NAD+ catabolic process"/>
    <property type="evidence" value="ECO:0007669"/>
    <property type="project" value="TreeGrafter"/>
</dbReference>
<evidence type="ECO:0000256" key="5">
    <source>
        <dbReference type="ARBA" id="ARBA00022723"/>
    </source>
</evidence>
<dbReference type="GO" id="GO:0046872">
    <property type="term" value="F:metal ion binding"/>
    <property type="evidence" value="ECO:0007669"/>
    <property type="project" value="UniProtKB-KW"/>
</dbReference>
<dbReference type="InterPro" id="IPR050241">
    <property type="entry name" value="NAD-cap_RNA_hydrolase_NudC"/>
</dbReference>
<gene>
    <name evidence="11" type="ORF">PCAL00307_LOCUS8074</name>
    <name evidence="12" type="ORF">PCAL00307_LOCUS8075</name>
    <name evidence="13" type="ORF">PECAL_4P23700</name>
</gene>
<dbReference type="InterPro" id="IPR015797">
    <property type="entry name" value="NUDIX_hydrolase-like_dom_sf"/>
</dbReference>
<evidence type="ECO:0000313" key="13">
    <source>
        <dbReference type="EMBL" id="CAH0375051.1"/>
    </source>
</evidence>
<evidence type="ECO:0000256" key="6">
    <source>
        <dbReference type="ARBA" id="ARBA00022801"/>
    </source>
</evidence>
<keyword evidence="8" id="KW-0520">NAD</keyword>
<keyword evidence="14" id="KW-1185">Reference proteome</keyword>
<evidence type="ECO:0000256" key="3">
    <source>
        <dbReference type="ARBA" id="ARBA00009595"/>
    </source>
</evidence>
<dbReference type="CDD" id="cd03429">
    <property type="entry name" value="NUDIX_NADH_pyrophosphatase_Nudt13"/>
    <property type="match status" value="1"/>
</dbReference>
<dbReference type="EMBL" id="HBIW01009465">
    <property type="protein sequence ID" value="CAE0692639.1"/>
    <property type="molecule type" value="Transcribed_RNA"/>
</dbReference>
<protein>
    <recommendedName>
        <fullName evidence="4">NAD(+) diphosphatase</fullName>
        <ecNumber evidence="4">3.6.1.22</ecNumber>
    </recommendedName>
</protein>
<dbReference type="GO" id="GO:0035529">
    <property type="term" value="F:NADH pyrophosphatase activity"/>
    <property type="evidence" value="ECO:0007669"/>
    <property type="project" value="TreeGrafter"/>
</dbReference>
<evidence type="ECO:0000313" key="14">
    <source>
        <dbReference type="Proteomes" id="UP000789595"/>
    </source>
</evidence>
<feature type="domain" description="Nudix hydrolase" evidence="10">
    <location>
        <begin position="257"/>
        <end position="383"/>
    </location>
</feature>
<reference evidence="12" key="1">
    <citation type="submission" date="2021-01" db="EMBL/GenBank/DDBJ databases">
        <authorList>
            <person name="Corre E."/>
            <person name="Pelletier E."/>
            <person name="Niang G."/>
            <person name="Scheremetjew M."/>
            <person name="Finn R."/>
            <person name="Kale V."/>
            <person name="Holt S."/>
            <person name="Cochrane G."/>
            <person name="Meng A."/>
            <person name="Brown T."/>
            <person name="Cohen L."/>
        </authorList>
    </citation>
    <scope>NUCLEOTIDE SEQUENCE</scope>
    <source>
        <strain evidence="12">CCMP1756</strain>
    </source>
</reference>
<evidence type="ECO:0000259" key="10">
    <source>
        <dbReference type="PROSITE" id="PS51462"/>
    </source>
</evidence>
<dbReference type="AlphaFoldDB" id="A0A6S8T830"/>
<dbReference type="OrthoDB" id="10249612at2759"/>
<dbReference type="Gene3D" id="3.90.79.20">
    <property type="match status" value="1"/>
</dbReference>
<dbReference type="GO" id="GO:0005777">
    <property type="term" value="C:peroxisome"/>
    <property type="evidence" value="ECO:0007669"/>
    <property type="project" value="TreeGrafter"/>
</dbReference>
<organism evidence="12">
    <name type="scientific">Pelagomonas calceolata</name>
    <dbReference type="NCBI Taxonomy" id="35677"/>
    <lineage>
        <taxon>Eukaryota</taxon>
        <taxon>Sar</taxon>
        <taxon>Stramenopiles</taxon>
        <taxon>Ochrophyta</taxon>
        <taxon>Pelagophyceae</taxon>
        <taxon>Pelagomonadales</taxon>
        <taxon>Pelagomonadaceae</taxon>
        <taxon>Pelagomonas</taxon>
    </lineage>
</organism>
<comment type="cofactor">
    <cofactor evidence="1">
        <name>Mg(2+)</name>
        <dbReference type="ChEBI" id="CHEBI:18420"/>
    </cofactor>
</comment>
<dbReference type="PROSITE" id="PS51462">
    <property type="entry name" value="NUDIX"/>
    <property type="match status" value="1"/>
</dbReference>
<dbReference type="PANTHER" id="PTHR42904:SF6">
    <property type="entry name" value="NAD-CAPPED RNA HYDROLASE NUDT12"/>
    <property type="match status" value="1"/>
</dbReference>
<evidence type="ECO:0000256" key="8">
    <source>
        <dbReference type="ARBA" id="ARBA00023027"/>
    </source>
</evidence>
<dbReference type="InterPro" id="IPR020084">
    <property type="entry name" value="NUDIX_hydrolase_CS"/>
</dbReference>
<dbReference type="Proteomes" id="UP000789595">
    <property type="component" value="Unassembled WGS sequence"/>
</dbReference>
<dbReference type="InterPro" id="IPR049734">
    <property type="entry name" value="NudC-like_C"/>
</dbReference>
<evidence type="ECO:0000256" key="7">
    <source>
        <dbReference type="ARBA" id="ARBA00022842"/>
    </source>
</evidence>
<evidence type="ECO:0000313" key="12">
    <source>
        <dbReference type="EMBL" id="CAE0692639.1"/>
    </source>
</evidence>
<comment type="cofactor">
    <cofactor evidence="2">
        <name>Zn(2+)</name>
        <dbReference type="ChEBI" id="CHEBI:29105"/>
    </cofactor>
</comment>
<evidence type="ECO:0000256" key="1">
    <source>
        <dbReference type="ARBA" id="ARBA00001946"/>
    </source>
</evidence>
<dbReference type="GO" id="GO:0006742">
    <property type="term" value="P:NADP+ catabolic process"/>
    <property type="evidence" value="ECO:0007669"/>
    <property type="project" value="TreeGrafter"/>
</dbReference>
<dbReference type="NCBIfam" id="NF001299">
    <property type="entry name" value="PRK00241.1"/>
    <property type="match status" value="1"/>
</dbReference>
<dbReference type="SUPFAM" id="SSF55811">
    <property type="entry name" value="Nudix"/>
    <property type="match status" value="1"/>
</dbReference>
<dbReference type="EMBL" id="HBIW01009464">
    <property type="protein sequence ID" value="CAE0692638.1"/>
    <property type="molecule type" value="Transcribed_RNA"/>
</dbReference>
<sequence length="511" mass="56138">MATTSRPPEVSTSQVPRSTATSARLSSVLPLAQPCCLLLRGPYTRCRQAFIAARLLQTNQYRNYCPAKRFCTRMRVTLVAAAVSAAAALRAPLFDTQGRLQRTANPPAPLPDANHRYVVVHKGDVLVESTNDVVDARFLDQKEAAPLVDEHAIVAWLGTLQSKGYWMLDVSHKKQPPIVKGAAFAPLRSPKGDKPAVLNRPADQLPYEDACALLVTASGLGRWHRSHMFCAACGSKTVSARHGRQRKCEACHTKSRPRVDPSSIVLVASPDNSKVLLGRKAAWPEGKWSTLAGFVEFGESLEECVCREVLEESGVEVDRSTLRHVASQPWPFPSSLMVGYACRASTEAITVDDELEDVAWFDRAFVAKALREQGENDTPKTPGGFHVPTNASLARVLIEGWVQEQSDVTTVEAEVTSLEEARDAALGSGSAQAWELVEELERAEKRKASTSSLEDECAVDDADERCQKMAKDLAELDELMARGPGEARIREAARSMLRELEARYDNKMFDK</sequence>
<dbReference type="GO" id="GO:0005829">
    <property type="term" value="C:cytosol"/>
    <property type="evidence" value="ECO:0007669"/>
    <property type="project" value="TreeGrafter"/>
</dbReference>
<comment type="catalytic activity">
    <reaction evidence="9">
        <text>a 5'-end NAD(+)-phospho-ribonucleoside in mRNA + H2O = a 5'-end phospho-adenosine-phospho-ribonucleoside in mRNA + beta-nicotinamide D-ribonucleotide + 2 H(+)</text>
        <dbReference type="Rhea" id="RHEA:60876"/>
        <dbReference type="Rhea" id="RHEA-COMP:15698"/>
        <dbReference type="Rhea" id="RHEA-COMP:15719"/>
        <dbReference type="ChEBI" id="CHEBI:14649"/>
        <dbReference type="ChEBI" id="CHEBI:15377"/>
        <dbReference type="ChEBI" id="CHEBI:15378"/>
        <dbReference type="ChEBI" id="CHEBI:144029"/>
        <dbReference type="ChEBI" id="CHEBI:144051"/>
    </reaction>
    <physiologicalReaction direction="left-to-right" evidence="9">
        <dbReference type="Rhea" id="RHEA:60877"/>
    </physiologicalReaction>
</comment>
<evidence type="ECO:0000313" key="11">
    <source>
        <dbReference type="EMBL" id="CAE0692638.1"/>
    </source>
</evidence>
<evidence type="ECO:0000256" key="9">
    <source>
        <dbReference type="ARBA" id="ARBA00023679"/>
    </source>
</evidence>
<dbReference type="PROSITE" id="PS00893">
    <property type="entry name" value="NUDIX_BOX"/>
    <property type="match status" value="1"/>
</dbReference>
<name>A0A6S8T830_9STRA</name>
<dbReference type="EC" id="3.6.1.22" evidence="4"/>
<keyword evidence="6" id="KW-0378">Hydrolase</keyword>
<accession>A0A6S8T830</accession>
<dbReference type="EMBL" id="CAKKNE010000004">
    <property type="protein sequence ID" value="CAH0375051.1"/>
    <property type="molecule type" value="Genomic_DNA"/>
</dbReference>
<proteinExistence type="inferred from homology"/>
<dbReference type="InterPro" id="IPR000086">
    <property type="entry name" value="NUDIX_hydrolase_dom"/>
</dbReference>
<keyword evidence="5" id="KW-0479">Metal-binding</keyword>
<reference evidence="13" key="2">
    <citation type="submission" date="2021-11" db="EMBL/GenBank/DDBJ databases">
        <authorList>
            <consortium name="Genoscope - CEA"/>
            <person name="William W."/>
        </authorList>
    </citation>
    <scope>NUCLEOTIDE SEQUENCE</scope>
</reference>